<evidence type="ECO:0000313" key="5">
    <source>
        <dbReference type="EMBL" id="GGH76400.1"/>
    </source>
</evidence>
<dbReference type="PANTHER" id="PTHR43046:SF2">
    <property type="entry name" value="8-OXO-DGTP DIPHOSPHATASE-RELATED"/>
    <property type="match status" value="1"/>
</dbReference>
<evidence type="ECO:0000256" key="3">
    <source>
        <dbReference type="SAM" id="MobiDB-lite"/>
    </source>
</evidence>
<dbReference type="Proteomes" id="UP000656813">
    <property type="component" value="Unassembled WGS sequence"/>
</dbReference>
<reference evidence="5" key="1">
    <citation type="journal article" date="2014" name="Int. J. Syst. Evol. Microbiol.">
        <title>Complete genome sequence of Corynebacterium casei LMG S-19264T (=DSM 44701T), isolated from a smear-ripened cheese.</title>
        <authorList>
            <consortium name="US DOE Joint Genome Institute (JGI-PGF)"/>
            <person name="Walter F."/>
            <person name="Albersmeier A."/>
            <person name="Kalinowski J."/>
            <person name="Ruckert C."/>
        </authorList>
    </citation>
    <scope>NUCLEOTIDE SEQUENCE</scope>
    <source>
        <strain evidence="5">CGMCC 1.12777</strain>
    </source>
</reference>
<dbReference type="SUPFAM" id="SSF55811">
    <property type="entry name" value="Nudix"/>
    <property type="match status" value="1"/>
</dbReference>
<feature type="region of interest" description="Disordered" evidence="3">
    <location>
        <begin position="1"/>
        <end position="23"/>
    </location>
</feature>
<accession>A0A8J2ZU66</accession>
<dbReference type="PROSITE" id="PS51462">
    <property type="entry name" value="NUDIX"/>
    <property type="match status" value="1"/>
</dbReference>
<comment type="cofactor">
    <cofactor evidence="1">
        <name>Mg(2+)</name>
        <dbReference type="ChEBI" id="CHEBI:18420"/>
    </cofactor>
</comment>
<keyword evidence="6" id="KW-1185">Reference proteome</keyword>
<dbReference type="InterPro" id="IPR000086">
    <property type="entry name" value="NUDIX_hydrolase_dom"/>
</dbReference>
<protein>
    <recommendedName>
        <fullName evidence="4">Nudix hydrolase domain-containing protein</fullName>
    </recommendedName>
</protein>
<organism evidence="5 6">
    <name type="scientific">Pullulanibacillus pueri</name>
    <dbReference type="NCBI Taxonomy" id="1437324"/>
    <lineage>
        <taxon>Bacteria</taxon>
        <taxon>Bacillati</taxon>
        <taxon>Bacillota</taxon>
        <taxon>Bacilli</taxon>
        <taxon>Bacillales</taxon>
        <taxon>Sporolactobacillaceae</taxon>
        <taxon>Pullulanibacillus</taxon>
    </lineage>
</organism>
<feature type="compositionally biased region" description="Basic and acidic residues" evidence="3">
    <location>
        <begin position="1"/>
        <end position="11"/>
    </location>
</feature>
<sequence length="97" mass="11123">MVKQGQPEENKTWTVPSGGSEENESLVACCIRECYEETGYHVEIVRSLHLKERVTFGHDVTVQYFEVHIVGGTRCIHDPDELIYDIAWKSADEIKKL</sequence>
<name>A0A8J2ZU66_9BACL</name>
<dbReference type="AlphaFoldDB" id="A0A8J2ZU66"/>
<comment type="caution">
    <text evidence="5">The sequence shown here is derived from an EMBL/GenBank/DDBJ whole genome shotgun (WGS) entry which is preliminary data.</text>
</comment>
<proteinExistence type="predicted"/>
<dbReference type="EMBL" id="BMFV01000003">
    <property type="protein sequence ID" value="GGH76400.1"/>
    <property type="molecule type" value="Genomic_DNA"/>
</dbReference>
<dbReference type="GO" id="GO:0016787">
    <property type="term" value="F:hydrolase activity"/>
    <property type="evidence" value="ECO:0007669"/>
    <property type="project" value="UniProtKB-KW"/>
</dbReference>
<dbReference type="Gene3D" id="3.90.79.10">
    <property type="entry name" value="Nucleoside Triphosphate Pyrophosphohydrolase"/>
    <property type="match status" value="1"/>
</dbReference>
<evidence type="ECO:0000256" key="2">
    <source>
        <dbReference type="ARBA" id="ARBA00022801"/>
    </source>
</evidence>
<keyword evidence="2" id="KW-0378">Hydrolase</keyword>
<reference evidence="5" key="2">
    <citation type="submission" date="2020-09" db="EMBL/GenBank/DDBJ databases">
        <authorList>
            <person name="Sun Q."/>
            <person name="Zhou Y."/>
        </authorList>
    </citation>
    <scope>NUCLEOTIDE SEQUENCE</scope>
    <source>
        <strain evidence="5">CGMCC 1.12777</strain>
    </source>
</reference>
<evidence type="ECO:0000256" key="1">
    <source>
        <dbReference type="ARBA" id="ARBA00001946"/>
    </source>
</evidence>
<gene>
    <name evidence="5" type="ORF">GCM10007096_06770</name>
</gene>
<dbReference type="PANTHER" id="PTHR43046">
    <property type="entry name" value="GDP-MANNOSE MANNOSYL HYDROLASE"/>
    <property type="match status" value="1"/>
</dbReference>
<feature type="domain" description="Nudix hydrolase" evidence="4">
    <location>
        <begin position="1"/>
        <end position="97"/>
    </location>
</feature>
<dbReference type="CDD" id="cd02883">
    <property type="entry name" value="NUDIX_Hydrolase"/>
    <property type="match status" value="1"/>
</dbReference>
<dbReference type="InterPro" id="IPR015797">
    <property type="entry name" value="NUDIX_hydrolase-like_dom_sf"/>
</dbReference>
<evidence type="ECO:0000313" key="6">
    <source>
        <dbReference type="Proteomes" id="UP000656813"/>
    </source>
</evidence>
<dbReference type="Pfam" id="PF00293">
    <property type="entry name" value="NUDIX"/>
    <property type="match status" value="1"/>
</dbReference>
<evidence type="ECO:0000259" key="4">
    <source>
        <dbReference type="PROSITE" id="PS51462"/>
    </source>
</evidence>